<protein>
    <submittedName>
        <fullName evidence="5">Transcription antitermination protein NusG</fullName>
    </submittedName>
</protein>
<dbReference type="InterPro" id="IPR008991">
    <property type="entry name" value="Translation_prot_SH3-like_sf"/>
</dbReference>
<keyword evidence="1" id="KW-0889">Transcription antitermination</keyword>
<keyword evidence="2" id="KW-0805">Transcription regulation</keyword>
<dbReference type="EMBL" id="LACI01002732">
    <property type="protein sequence ID" value="KJU81369.1"/>
    <property type="molecule type" value="Genomic_DNA"/>
</dbReference>
<dbReference type="GO" id="GO:0006354">
    <property type="term" value="P:DNA-templated transcription elongation"/>
    <property type="evidence" value="ECO:0007669"/>
    <property type="project" value="InterPro"/>
</dbReference>
<dbReference type="InterPro" id="IPR036735">
    <property type="entry name" value="NGN_dom_sf"/>
</dbReference>
<evidence type="ECO:0000256" key="1">
    <source>
        <dbReference type="ARBA" id="ARBA00022814"/>
    </source>
</evidence>
<dbReference type="GO" id="GO:0031564">
    <property type="term" value="P:transcription antitermination"/>
    <property type="evidence" value="ECO:0007669"/>
    <property type="project" value="UniProtKB-KW"/>
</dbReference>
<dbReference type="Pfam" id="PF02357">
    <property type="entry name" value="NusG"/>
    <property type="match status" value="1"/>
</dbReference>
<evidence type="ECO:0000313" key="6">
    <source>
        <dbReference type="Proteomes" id="UP000033423"/>
    </source>
</evidence>
<dbReference type="Proteomes" id="UP000033423">
    <property type="component" value="Unassembled WGS sequence"/>
</dbReference>
<dbReference type="PANTHER" id="PTHR30265:SF4">
    <property type="entry name" value="KOW MOTIF FAMILY PROTEIN, EXPRESSED"/>
    <property type="match status" value="1"/>
</dbReference>
<evidence type="ECO:0000256" key="3">
    <source>
        <dbReference type="ARBA" id="ARBA00023163"/>
    </source>
</evidence>
<comment type="caution">
    <text evidence="5">The sequence shown here is derived from an EMBL/GenBank/DDBJ whole genome shotgun (WGS) entry which is preliminary data.</text>
</comment>
<dbReference type="SMART" id="SM00738">
    <property type="entry name" value="NGN"/>
    <property type="match status" value="1"/>
</dbReference>
<feature type="domain" description="NusG-like N-terminal" evidence="4">
    <location>
        <begin position="5"/>
        <end position="105"/>
    </location>
</feature>
<accession>A0A0F3GHE8</accession>
<keyword evidence="6" id="KW-1185">Reference proteome</keyword>
<name>A0A0F3GHE8_9BACT</name>
<dbReference type="AlphaFoldDB" id="A0A0F3GHE8"/>
<dbReference type="PANTHER" id="PTHR30265">
    <property type="entry name" value="RHO-INTERACTING TRANSCRIPTION TERMINATION FACTOR NUSG"/>
    <property type="match status" value="1"/>
</dbReference>
<evidence type="ECO:0000259" key="4">
    <source>
        <dbReference type="SMART" id="SM00738"/>
    </source>
</evidence>
<dbReference type="Gene3D" id="3.30.70.940">
    <property type="entry name" value="NusG, N-terminal domain"/>
    <property type="match status" value="1"/>
</dbReference>
<dbReference type="NCBIfam" id="NF033644">
    <property type="entry name" value="antiterm_UpxY"/>
    <property type="match status" value="1"/>
</dbReference>
<reference evidence="5 6" key="1">
    <citation type="submission" date="2015-02" db="EMBL/GenBank/DDBJ databases">
        <title>Single-cell genomics of uncultivated deep-branching MTB reveals a conserved set of magnetosome genes.</title>
        <authorList>
            <person name="Kolinko S."/>
            <person name="Richter M."/>
            <person name="Glockner F.O."/>
            <person name="Brachmann A."/>
            <person name="Schuler D."/>
        </authorList>
    </citation>
    <scope>NUCLEOTIDE SEQUENCE [LARGE SCALE GENOMIC DNA]</scope>
    <source>
        <strain evidence="5">TM-1</strain>
    </source>
</reference>
<keyword evidence="3" id="KW-0804">Transcription</keyword>
<dbReference type="SUPFAM" id="SSF50104">
    <property type="entry name" value="Translation proteins SH3-like domain"/>
    <property type="match status" value="1"/>
</dbReference>
<dbReference type="InterPro" id="IPR006645">
    <property type="entry name" value="NGN-like_dom"/>
</dbReference>
<evidence type="ECO:0000256" key="2">
    <source>
        <dbReference type="ARBA" id="ARBA00023015"/>
    </source>
</evidence>
<dbReference type="InterPro" id="IPR043425">
    <property type="entry name" value="NusG-like"/>
</dbReference>
<gene>
    <name evidence="5" type="ORF">MBAV_006502</name>
</gene>
<evidence type="ECO:0000313" key="5">
    <source>
        <dbReference type="EMBL" id="KJU81369.1"/>
    </source>
</evidence>
<dbReference type="SUPFAM" id="SSF82679">
    <property type="entry name" value="N-utilization substance G protein NusG, N-terminal domain"/>
    <property type="match status" value="1"/>
</dbReference>
<organism evidence="5 6">
    <name type="scientific">Candidatus Magnetobacterium bavaricum</name>
    <dbReference type="NCBI Taxonomy" id="29290"/>
    <lineage>
        <taxon>Bacteria</taxon>
        <taxon>Pseudomonadati</taxon>
        <taxon>Nitrospirota</taxon>
        <taxon>Thermodesulfovibrionia</taxon>
        <taxon>Thermodesulfovibrionales</taxon>
        <taxon>Candidatus Magnetobacteriaceae</taxon>
        <taxon>Candidatus Magnetobacterium</taxon>
    </lineage>
</organism>
<sequence length="169" mass="19359">MEVTSLNWYVIHVRSRHEFKVYERLSKVGVVVFLATVERLQKWKGRKKKLSFPLFPGYLFVNIHKTHEEMLAVLHTYGVVRFLSTAPGEPEPVHEGQIVSLKRLVDSKEAIDPYPYLKKGQRVRIKKGPLTGVEGFLVEREGYHILILSIDMLCKGVSLKIDVSDVESA</sequence>
<proteinExistence type="predicted"/>